<comment type="caution">
    <text evidence="2">The sequence shown here is derived from an EMBL/GenBank/DDBJ whole genome shotgun (WGS) entry which is preliminary data.</text>
</comment>
<proteinExistence type="predicted"/>
<gene>
    <name evidence="2" type="ORF">H735_04405</name>
</gene>
<organism evidence="2 3">
    <name type="scientific">Vibrio owensii CAIM 1854 = LMG 25443</name>
    <dbReference type="NCBI Taxonomy" id="1229493"/>
    <lineage>
        <taxon>Bacteria</taxon>
        <taxon>Pseudomonadati</taxon>
        <taxon>Pseudomonadota</taxon>
        <taxon>Gammaproteobacteria</taxon>
        <taxon>Vibrionales</taxon>
        <taxon>Vibrionaceae</taxon>
        <taxon>Vibrio</taxon>
    </lineage>
</organism>
<dbReference type="RefSeq" id="WP_020197479.1">
    <property type="nucleotide sequence ID" value="NZ_BAOH01000121.1"/>
</dbReference>
<dbReference type="InterPro" id="IPR046920">
    <property type="entry name" value="ABC-3C_CTD1"/>
</dbReference>
<feature type="domain" description="ABC-three component systems C-terminal" evidence="1">
    <location>
        <begin position="185"/>
        <end position="427"/>
    </location>
</feature>
<evidence type="ECO:0000313" key="2">
    <source>
        <dbReference type="EMBL" id="KIF54294.1"/>
    </source>
</evidence>
<evidence type="ECO:0000259" key="1">
    <source>
        <dbReference type="Pfam" id="PF20276"/>
    </source>
</evidence>
<protein>
    <recommendedName>
        <fullName evidence="1">ABC-three component systems C-terminal domain-containing protein</fullName>
    </recommendedName>
</protein>
<dbReference type="Pfam" id="PF20276">
    <property type="entry name" value="CTD1"/>
    <property type="match status" value="1"/>
</dbReference>
<dbReference type="EMBL" id="JPRD01000008">
    <property type="protein sequence ID" value="KIF54294.1"/>
    <property type="molecule type" value="Genomic_DNA"/>
</dbReference>
<dbReference type="AlphaFoldDB" id="A0A0C1ZE29"/>
<name>A0A0C1ZE29_9VIBR</name>
<sequence length="476" mass="54109">MAFDASPSWSGFNYQGKVALYYTLLQINALPVQTDLSKLSLVLEDNEDFEVRDNGTFVSFHQVKAYNTSSYSKYSDALLEITLELSKNPNVLGKIHTWKQINPKASFTCIIDSLRDDIQSIIDQYRGANPKVGNTIIEKAISDAPSRPKPAAIIRSAFPSDSATDICSTLTDIVLNQNNAISRLEAYVYDDGNSFCDLNSINEKIKSEISKLLSSRNLINTQQRVEQTLHYFLGMMDKHIIDRHKAKQGTDKISISFVEIIDAAIQDHEDIGLHYLSCVFKEQFAHLLDEYINDPDSYEEVDDKCNLKEAKNILLNLEPLELWNYYRHFCPHINLQELNNTENALKVDENGIRFVLIKILHELDYKCISNVKEKCQITYETTSLPIKRFIPSTIMNGIPLTHVEKKIILNSNMWEFLFEVENIIYDGSDIHLFSPKSITHTEAPIGDDEDPRSKRDDMLSNISLVPISNAKAALSS</sequence>
<dbReference type="Proteomes" id="UP000031586">
    <property type="component" value="Unassembled WGS sequence"/>
</dbReference>
<evidence type="ECO:0000313" key="3">
    <source>
        <dbReference type="Proteomes" id="UP000031586"/>
    </source>
</evidence>
<dbReference type="PATRIC" id="fig|1229493.5.peg.5806"/>
<accession>A0A0C1ZE29</accession>
<reference evidence="2 3" key="1">
    <citation type="submission" date="2014-07" db="EMBL/GenBank/DDBJ databases">
        <title>Unique and conserved regions in Vibrio harveyi and related species in comparison with the shrimp pathogen Vibrio harveyi CAIM 1792.</title>
        <authorList>
            <person name="Espinoza-Valles I."/>
            <person name="Vora G."/>
            <person name="Leekitcharoenphon P."/>
            <person name="Ussery D."/>
            <person name="Hoj L."/>
            <person name="Gomez-Gil B."/>
        </authorList>
    </citation>
    <scope>NUCLEOTIDE SEQUENCE [LARGE SCALE GENOMIC DNA]</scope>
    <source>
        <strain evidence="3">CAIM 1854 / LMG 25443</strain>
    </source>
</reference>